<dbReference type="Proteomes" id="UP001243375">
    <property type="component" value="Unassembled WGS sequence"/>
</dbReference>
<evidence type="ECO:0000313" key="2">
    <source>
        <dbReference type="Proteomes" id="UP001243375"/>
    </source>
</evidence>
<accession>A0ACC2XK54</accession>
<protein>
    <submittedName>
        <fullName evidence="1">Uncharacterized protein</fullName>
    </submittedName>
</protein>
<gene>
    <name evidence="1" type="ORF">QFC22_001142</name>
</gene>
<evidence type="ECO:0000313" key="1">
    <source>
        <dbReference type="EMBL" id="KAJ9124342.1"/>
    </source>
</evidence>
<organism evidence="1 2">
    <name type="scientific">Naganishia vaughanmartiniae</name>
    <dbReference type="NCBI Taxonomy" id="1424756"/>
    <lineage>
        <taxon>Eukaryota</taxon>
        <taxon>Fungi</taxon>
        <taxon>Dikarya</taxon>
        <taxon>Basidiomycota</taxon>
        <taxon>Agaricomycotina</taxon>
        <taxon>Tremellomycetes</taxon>
        <taxon>Filobasidiales</taxon>
        <taxon>Filobasidiaceae</taxon>
        <taxon>Naganishia</taxon>
    </lineage>
</organism>
<comment type="caution">
    <text evidence="1">The sequence shown here is derived from an EMBL/GenBank/DDBJ whole genome shotgun (WGS) entry which is preliminary data.</text>
</comment>
<proteinExistence type="predicted"/>
<dbReference type="EMBL" id="JASBWU010000002">
    <property type="protein sequence ID" value="KAJ9124342.1"/>
    <property type="molecule type" value="Genomic_DNA"/>
</dbReference>
<name>A0ACC2XK54_9TREE</name>
<reference evidence="1" key="1">
    <citation type="submission" date="2023-04" db="EMBL/GenBank/DDBJ databases">
        <title>Draft Genome sequencing of Naganishia species isolated from polar environments using Oxford Nanopore Technology.</title>
        <authorList>
            <person name="Leo P."/>
            <person name="Venkateswaran K."/>
        </authorList>
    </citation>
    <scope>NUCLEOTIDE SEQUENCE</scope>
    <source>
        <strain evidence="1">MNA-CCFEE 5425</strain>
    </source>
</reference>
<sequence>MAVMPPGSSSSHSSHNEGGNSSKGLSNGFPAYQDRNRQGGRGSANDHEMHQPPYPAAYSPSTSTADAEVNLAGIGSGSGPSSPRISKRIHGHMMGGSVSAGLTGHGVYGTGSGGGSAVGLKELRGDSASAPSSPNVGRHTARMGGPAPGLTLAGVAPELSARSSRNSLRYDATHHAGQPSFDSASSQHHQYQQMQSHLAPQHNSRPSMSSSNSHGHSQSQQYSRGFSRQVAGQQSTFDQKNILAHVPQQQQAHPQYGHAQTPSSATATMASVPPSDWQVAARPPHRSTTDPSSPYNASHSPAMSQGSNGHGTPKADNQSVFAAQQSSNPRPVEPERAMTADRIPQQQYSLPASTRTMLPPPIPPLSPSRHLRTGSSNANPSGHDKASSSLTLTGLGVSAGNADTSWNRTGGVPSPTKSTRSFMSQQQQAQGQPPPPSESSHHGHSVEVQGGNTGDRREQQGDSALMESASVSVNHSHQQSGSANAQHYPSPSTQSGMTAGVLCGACGTAVKGQYVRAMGKIYHLDCFRCRDCNKVVAAKFFPVDDSDGSYPLCERDYFARLDLICGKCDKALRGAYITACNQKYHVEHFTCSVCPTVFGPQDSYYEHGDEVYCHFHYSTRFATKCVGCAHAILKQFVEINRNQKDECWHPECYMIHKFWNVKLISKFQNTPINSAHASASSVLDPDAVPEEQKETAETLKAKQIRMETQVEQIWRVLSAFEESSAACISEMLRSVSANEYLDGVLMAERFILHVEILFAVIDDLEAQFAMENARGMSHSREAKMLCRKTVNFFSLLAHNQETPEQKAMITQELLALVTGLAHYLKILIRIALTGALKLEREHGNVNALDFMLQRLSLLARDDADPSVPVRGQGIQRNHSESQEIGRPPGFTASTKGIAYGYRSLAPEIVGESVLKGRSLAWLGNLDQCMVCENTVEEDCVRLGLFERWHAKCLRCSECSTTAAVAIEEPPPPEEGMPKPFVRRPPPKAEEFVYEARTMVSMNAVEVTTIFCVVHRSNRSKPGFEPVTRLEQYAYLLNVALRRLCGKLQIQGIVSALPLDAAAHGDHPHPLYDAYRDSSDIKRLKSVNLDRKTSAHARMPQRSTVVESPSGKIARAGGSSSARSAEGIPPLPSDGRSDSPAESIGRATPGKQTASATPAYDSAGSPSPAGKVDVIRPAFARNNTSVCIVNETTDLSSDDDLPIPPSHDDSPFDHEEGVTLADIPAIVEAEQARLQHRSNTMGDDRPLISELSALDALIVKHFALLALTKSILAPYIDLEEMLELVEVRKNQWWNKIFKGGKDKKDIKRKGVFGVPLEILVEKTGSDSQLGATNTQLRVPEFVDNIISAMKQMDMSVEGIFRKNGNIKRLNTVTEALDRDPSSVNLADDNPVQLAALLKKFLRDLPDPLMTFRLHRLFCAAENITDPEEKTRCLHLIICMLPKTNRDTMEVLFVFLKWVASFSHVDEETGSKMDIANLATVICPSILYAKGQNAMRDDSFVAIRAIQTLVERQEEFYVVPKELMFVLDDRVSLLFAQNMDLPPKEIFKHCNNYAEVRRTGRKPPSSKEKEKEKEKEKDKEKGKDRERERERVGGGVAGGDNNNNNSNLNAAGQFALDNSLFNAGHSAHWSGRHPPPLAPLYRPGSNSGSGSRPSSWVDAAGSSPASGGGPPHYPAAQASSPSRRMFHIGGNDSRRGSVGNSSPSLPASERRERSVERSKSPGGLERQQR</sequence>
<keyword evidence="2" id="KW-1185">Reference proteome</keyword>